<dbReference type="EMBL" id="AXCM01010778">
    <property type="status" value="NOT_ANNOTATED_CDS"/>
    <property type="molecule type" value="Genomic_DNA"/>
</dbReference>
<accession>A0A182M2T5</accession>
<reference evidence="2" key="1">
    <citation type="submission" date="2013-09" db="EMBL/GenBank/DDBJ databases">
        <title>The Genome Sequence of Anopheles culicifacies species A.</title>
        <authorList>
            <consortium name="The Broad Institute Genomics Platform"/>
            <person name="Neafsey D.E."/>
            <person name="Besansky N."/>
            <person name="Howell P."/>
            <person name="Walton C."/>
            <person name="Young S.K."/>
            <person name="Zeng Q."/>
            <person name="Gargeya S."/>
            <person name="Fitzgerald M."/>
            <person name="Haas B."/>
            <person name="Abouelleil A."/>
            <person name="Allen A.W."/>
            <person name="Alvarado L."/>
            <person name="Arachchi H.M."/>
            <person name="Berlin A.M."/>
            <person name="Chapman S.B."/>
            <person name="Gainer-Dewar J."/>
            <person name="Goldberg J."/>
            <person name="Griggs A."/>
            <person name="Gujja S."/>
            <person name="Hansen M."/>
            <person name="Howarth C."/>
            <person name="Imamovic A."/>
            <person name="Ireland A."/>
            <person name="Larimer J."/>
            <person name="McCowan C."/>
            <person name="Murphy C."/>
            <person name="Pearson M."/>
            <person name="Poon T.W."/>
            <person name="Priest M."/>
            <person name="Roberts A."/>
            <person name="Saif S."/>
            <person name="Shea T."/>
            <person name="Sisk P."/>
            <person name="Sykes S."/>
            <person name="Wortman J."/>
            <person name="Nusbaum C."/>
            <person name="Birren B."/>
        </authorList>
    </citation>
    <scope>NUCLEOTIDE SEQUENCE [LARGE SCALE GENOMIC DNA]</scope>
    <source>
        <strain evidence="2">A-37</strain>
    </source>
</reference>
<reference evidence="1" key="2">
    <citation type="submission" date="2020-05" db="UniProtKB">
        <authorList>
            <consortium name="EnsemblMetazoa"/>
        </authorList>
    </citation>
    <scope>IDENTIFICATION</scope>
    <source>
        <strain evidence="1">A-37</strain>
    </source>
</reference>
<organism evidence="1 2">
    <name type="scientific">Anopheles culicifacies</name>
    <dbReference type="NCBI Taxonomy" id="139723"/>
    <lineage>
        <taxon>Eukaryota</taxon>
        <taxon>Metazoa</taxon>
        <taxon>Ecdysozoa</taxon>
        <taxon>Arthropoda</taxon>
        <taxon>Hexapoda</taxon>
        <taxon>Insecta</taxon>
        <taxon>Pterygota</taxon>
        <taxon>Neoptera</taxon>
        <taxon>Endopterygota</taxon>
        <taxon>Diptera</taxon>
        <taxon>Nematocera</taxon>
        <taxon>Culicoidea</taxon>
        <taxon>Culicidae</taxon>
        <taxon>Anophelinae</taxon>
        <taxon>Anopheles</taxon>
        <taxon>culicifacies species complex</taxon>
    </lineage>
</organism>
<sequence>MYRRHQTNCIPGIDCPEDNPILTTSSQPPFWPYCNPEGAQCKAYPPIGTRSVPLNTANVGNLVASLVQQVVDYILPDGTLPGDGEVEGIGKLVSWVVNEVVDLFSGTRSIPQIQDVYIPHEQICIPSDLQCNAWLRKLFRPPFIPRASG</sequence>
<dbReference type="EnsemblMetazoa" id="ACUA008065-RA">
    <property type="protein sequence ID" value="ACUA008065-PA"/>
    <property type="gene ID" value="ACUA008065"/>
</dbReference>
<protein>
    <submittedName>
        <fullName evidence="1">Uncharacterized protein</fullName>
    </submittedName>
</protein>
<evidence type="ECO:0000313" key="1">
    <source>
        <dbReference type="EnsemblMetazoa" id="ACUA008065-PA"/>
    </source>
</evidence>
<name>A0A182M2T5_9DIPT</name>
<dbReference type="AlphaFoldDB" id="A0A182M2T5"/>
<proteinExistence type="predicted"/>
<evidence type="ECO:0000313" key="2">
    <source>
        <dbReference type="Proteomes" id="UP000075883"/>
    </source>
</evidence>
<dbReference type="Proteomes" id="UP000075883">
    <property type="component" value="Unassembled WGS sequence"/>
</dbReference>
<dbReference type="VEuPathDB" id="VectorBase:ACUA008065"/>
<keyword evidence="2" id="KW-1185">Reference proteome</keyword>